<dbReference type="PANTHER" id="PTHR31446">
    <property type="entry name" value="ACID PHOSPHATASE/VANADIUM-DEPENDENT HALOPEROXIDASE-RELATED PROTEIN"/>
    <property type="match status" value="1"/>
</dbReference>
<dbReference type="AlphaFoldDB" id="A0A1S6IU18"/>
<dbReference type="OrthoDB" id="9792681at2"/>
<gene>
    <name evidence="2" type="ORF">B0537_03695</name>
</gene>
<keyword evidence="1" id="KW-0812">Transmembrane</keyword>
<evidence type="ECO:0000313" key="3">
    <source>
        <dbReference type="Proteomes" id="UP000189464"/>
    </source>
</evidence>
<dbReference type="PANTHER" id="PTHR31446:SF29">
    <property type="entry name" value="ACID PHOSPHATASE_VANADIUM-DEPENDENT HALOPEROXIDASE-RELATED PROTEIN"/>
    <property type="match status" value="1"/>
</dbReference>
<reference evidence="2 3" key="1">
    <citation type="journal article" date="2016" name="Int. J. Syst. Evol. Microbiol.">
        <title>Desulfotomaculum ferrireducens sp. nov., a moderately thermophilic sulfate-reducing and dissimilatory Fe(III)-reducing bacterium isolated from compost.</title>
        <authorList>
            <person name="Yang G."/>
            <person name="Guo J."/>
            <person name="Zhuang L."/>
            <person name="Yuan Y."/>
            <person name="Zhou S."/>
        </authorList>
    </citation>
    <scope>NUCLEOTIDE SEQUENCE [LARGE SCALE GENOMIC DNA]</scope>
    <source>
        <strain evidence="2 3">GSS09</strain>
    </source>
</reference>
<keyword evidence="3" id="KW-1185">Reference proteome</keyword>
<evidence type="ECO:0000256" key="1">
    <source>
        <dbReference type="SAM" id="Phobius"/>
    </source>
</evidence>
<organism evidence="2 3">
    <name type="scientific">Desulforamulus ferrireducens</name>
    <dbReference type="NCBI Taxonomy" id="1833852"/>
    <lineage>
        <taxon>Bacteria</taxon>
        <taxon>Bacillati</taxon>
        <taxon>Bacillota</taxon>
        <taxon>Clostridia</taxon>
        <taxon>Eubacteriales</taxon>
        <taxon>Peptococcaceae</taxon>
        <taxon>Desulforamulus</taxon>
    </lineage>
</organism>
<name>A0A1S6IU18_9FIRM</name>
<evidence type="ECO:0000313" key="2">
    <source>
        <dbReference type="EMBL" id="AQS58268.1"/>
    </source>
</evidence>
<accession>A0A1S6IU18</accession>
<dbReference type="InterPro" id="IPR003832">
    <property type="entry name" value="DUF212"/>
</dbReference>
<dbReference type="Pfam" id="PF02681">
    <property type="entry name" value="DUF212"/>
    <property type="match status" value="1"/>
</dbReference>
<keyword evidence="1" id="KW-0472">Membrane</keyword>
<sequence length="156" mass="16989">MILGVNGLAEIYYWLYLNKVLFAPLSAFLIAQLTKGLLDTFKSRTWQWRRFFEAGGMPSSHSAMVTALATASGLMYGWSSSLFTITAIFAIIVMYDAMGVRRAAGTHAKILNQIMEEMGRPDGQQNVKALKELIGHTPAEVAAGAVLGIIMAAVVF</sequence>
<dbReference type="Proteomes" id="UP000189464">
    <property type="component" value="Chromosome"/>
</dbReference>
<feature type="transmembrane region" description="Helical" evidence="1">
    <location>
        <begin position="75"/>
        <end position="95"/>
    </location>
</feature>
<protein>
    <submittedName>
        <fullName evidence="2">Acid phosphatase</fullName>
    </submittedName>
</protein>
<dbReference type="KEGG" id="dfg:B0537_03695"/>
<dbReference type="STRING" id="1833852.B0537_03695"/>
<feature type="transmembrane region" description="Helical" evidence="1">
    <location>
        <begin position="12"/>
        <end position="31"/>
    </location>
</feature>
<dbReference type="EMBL" id="CP019698">
    <property type="protein sequence ID" value="AQS58268.1"/>
    <property type="molecule type" value="Genomic_DNA"/>
</dbReference>
<keyword evidence="1" id="KW-1133">Transmembrane helix</keyword>
<proteinExistence type="predicted"/>